<dbReference type="AlphaFoldDB" id="M1MLM9"/>
<dbReference type="OrthoDB" id="2620581at2"/>
<keyword evidence="1" id="KW-0418">Kinase</keyword>
<sequence length="136" mass="15534">MQNTKGEVVFYGVDDINSKLENILKDLNLKEQSFETKLILSEAINNAFIHGNKGDKEKSIYVQWNLSKEILTLTVTDCGEGIAGEDIFREVDEDNLLEESGRGLYIIRSYTDEVIIEGNSIIMKKTFNRIKRDNKV</sequence>
<gene>
    <name evidence="3" type="ORF">Cspa_c50680</name>
</gene>
<dbReference type="PANTHER" id="PTHR35526">
    <property type="entry name" value="ANTI-SIGMA-F FACTOR RSBW-RELATED"/>
    <property type="match status" value="1"/>
</dbReference>
<dbReference type="STRING" id="36745.CLSAP_48250"/>
<keyword evidence="4" id="KW-1185">Reference proteome</keyword>
<dbReference type="EMBL" id="CP004121">
    <property type="protein sequence ID" value="AGF58819.1"/>
    <property type="molecule type" value="Genomic_DNA"/>
</dbReference>
<evidence type="ECO:0000256" key="1">
    <source>
        <dbReference type="ARBA" id="ARBA00022527"/>
    </source>
</evidence>
<keyword evidence="3" id="KW-0808">Transferase</keyword>
<dbReference type="InterPro" id="IPR050267">
    <property type="entry name" value="Anti-sigma-factor_SerPK"/>
</dbReference>
<evidence type="ECO:0000259" key="2">
    <source>
        <dbReference type="Pfam" id="PF13581"/>
    </source>
</evidence>
<dbReference type="KEGG" id="csr:Cspa_c50680"/>
<dbReference type="EC" id="2.7.11.1" evidence="3"/>
<dbReference type="Gene3D" id="3.30.565.10">
    <property type="entry name" value="Histidine kinase-like ATPase, C-terminal domain"/>
    <property type="match status" value="1"/>
</dbReference>
<accession>M1MLM9</accession>
<organism evidence="3 4">
    <name type="scientific">Clostridium saccharoperbutylacetonicum N1-4(HMT)</name>
    <dbReference type="NCBI Taxonomy" id="931276"/>
    <lineage>
        <taxon>Bacteria</taxon>
        <taxon>Bacillati</taxon>
        <taxon>Bacillota</taxon>
        <taxon>Clostridia</taxon>
        <taxon>Eubacteriales</taxon>
        <taxon>Clostridiaceae</taxon>
        <taxon>Clostridium</taxon>
    </lineage>
</organism>
<dbReference type="SUPFAM" id="SSF55874">
    <property type="entry name" value="ATPase domain of HSP90 chaperone/DNA topoisomerase II/histidine kinase"/>
    <property type="match status" value="1"/>
</dbReference>
<protein>
    <submittedName>
        <fullName evidence="3">Anti-sigma regulatory factor</fullName>
        <ecNumber evidence="3">2.7.11.1</ecNumber>
    </submittedName>
</protein>
<name>M1MLM9_9CLOT</name>
<keyword evidence="1" id="KW-0723">Serine/threonine-protein kinase</keyword>
<dbReference type="CDD" id="cd16936">
    <property type="entry name" value="HATPase_RsbW-like"/>
    <property type="match status" value="1"/>
</dbReference>
<reference evidence="3 4" key="1">
    <citation type="submission" date="2013-02" db="EMBL/GenBank/DDBJ databases">
        <title>Genome sequence of Clostridium saccharoperbutylacetonicum N1-4(HMT).</title>
        <authorList>
            <person name="Poehlein A."/>
            <person name="Daniel R."/>
        </authorList>
    </citation>
    <scope>NUCLEOTIDE SEQUENCE [LARGE SCALE GENOMIC DNA]</scope>
    <source>
        <strain evidence="4">N1-4(HMT)</strain>
    </source>
</reference>
<dbReference type="PANTHER" id="PTHR35526:SF3">
    <property type="entry name" value="ANTI-SIGMA-F FACTOR RSBW"/>
    <property type="match status" value="1"/>
</dbReference>
<evidence type="ECO:0000313" key="4">
    <source>
        <dbReference type="Proteomes" id="UP000011728"/>
    </source>
</evidence>
<feature type="domain" description="Histidine kinase/HSP90-like ATPase" evidence="2">
    <location>
        <begin position="21"/>
        <end position="125"/>
    </location>
</feature>
<proteinExistence type="predicted"/>
<dbReference type="GO" id="GO:0004674">
    <property type="term" value="F:protein serine/threonine kinase activity"/>
    <property type="evidence" value="ECO:0007669"/>
    <property type="project" value="UniProtKB-KW"/>
</dbReference>
<dbReference type="RefSeq" id="WP_015395127.1">
    <property type="nucleotide sequence ID" value="NC_020291.1"/>
</dbReference>
<dbReference type="InterPro" id="IPR036890">
    <property type="entry name" value="HATPase_C_sf"/>
</dbReference>
<dbReference type="eggNOG" id="COG2172">
    <property type="taxonomic scope" value="Bacteria"/>
</dbReference>
<dbReference type="Proteomes" id="UP000011728">
    <property type="component" value="Chromosome"/>
</dbReference>
<dbReference type="PATRIC" id="fig|931276.5.peg.5118"/>
<evidence type="ECO:0000313" key="3">
    <source>
        <dbReference type="EMBL" id="AGF58819.1"/>
    </source>
</evidence>
<dbReference type="Pfam" id="PF13581">
    <property type="entry name" value="HATPase_c_2"/>
    <property type="match status" value="1"/>
</dbReference>
<dbReference type="InterPro" id="IPR003594">
    <property type="entry name" value="HATPase_dom"/>
</dbReference>
<dbReference type="HOGENOM" id="CLU_090336_11_3_9"/>